<feature type="region of interest" description="Disordered" evidence="12">
    <location>
        <begin position="38"/>
        <end position="65"/>
    </location>
</feature>
<evidence type="ECO:0000256" key="4">
    <source>
        <dbReference type="ARBA" id="ARBA00011024"/>
    </source>
</evidence>
<dbReference type="PANTHER" id="PTHR32510">
    <property type="entry name" value="TRANSMEMBRANE PROTEIN 98"/>
    <property type="match status" value="1"/>
</dbReference>
<keyword evidence="9" id="KW-0256">Endoplasmic reticulum</keyword>
<dbReference type="OMA" id="HMEVIRE"/>
<reference evidence="14" key="1">
    <citation type="submission" date="2022-08" db="UniProtKB">
        <authorList>
            <consortium name="EnsemblMetazoa"/>
        </authorList>
    </citation>
    <scope>IDENTIFICATION</scope>
    <source>
        <strain evidence="14">05x7-T-G4-1.051#20</strain>
    </source>
</reference>
<dbReference type="FunFam" id="1.20.1410.10:FF:000003">
    <property type="entry name" value="Transmembrane protein 98"/>
    <property type="match status" value="1"/>
</dbReference>
<dbReference type="EnsemblMetazoa" id="G31586.5">
    <property type="protein sequence ID" value="G31586.5:cds"/>
    <property type="gene ID" value="G31586"/>
</dbReference>
<accession>A0A8W8M428</accession>
<evidence type="ECO:0000256" key="6">
    <source>
        <dbReference type="ARBA" id="ARBA00022475"/>
    </source>
</evidence>
<dbReference type="PANTHER" id="PTHR32510:SF3">
    <property type="entry name" value="TRANSMEMBRANE PROTEIN 98"/>
    <property type="match status" value="1"/>
</dbReference>
<dbReference type="OrthoDB" id="5978425at2759"/>
<dbReference type="RefSeq" id="XP_011437920.2">
    <property type="nucleotide sequence ID" value="XM_011439618.4"/>
</dbReference>
<keyword evidence="7" id="KW-0964">Secreted</keyword>
<organism evidence="14 15">
    <name type="scientific">Magallana gigas</name>
    <name type="common">Pacific oyster</name>
    <name type="synonym">Crassostrea gigas</name>
    <dbReference type="NCBI Taxonomy" id="29159"/>
    <lineage>
        <taxon>Eukaryota</taxon>
        <taxon>Metazoa</taxon>
        <taxon>Spiralia</taxon>
        <taxon>Lophotrochozoa</taxon>
        <taxon>Mollusca</taxon>
        <taxon>Bivalvia</taxon>
        <taxon>Autobranchia</taxon>
        <taxon>Pteriomorphia</taxon>
        <taxon>Ostreida</taxon>
        <taxon>Ostreoidea</taxon>
        <taxon>Ostreidae</taxon>
        <taxon>Magallana</taxon>
    </lineage>
</organism>
<dbReference type="KEGG" id="crg:105335637"/>
<protein>
    <recommendedName>
        <fullName evidence="5">Transmembrane protein 98</fullName>
    </recommendedName>
</protein>
<sequence length="241" mass="26782">MELVVAIAIGILSTIFVGSVVALVFVCRQKCRKETDLISQQHSETSRPDVQLIEEDSQRPGSAGVELEDVQISDPKLDQILKDENWVDDVTGLVPHCLSVLKTCKYLTEQLVGMTMGNSQTIQTQELLTEVVTVAKRISPRVDEVVVAMYPPLDPRLLEARCTALVLSVNHLVLVTKHACHLSGEMDWIDQKMADVEEHLRVLREASLSLEMSKWMAESLPEEDETSTATAQQTQSESSQV</sequence>
<keyword evidence="15" id="KW-1185">Reference proteome</keyword>
<dbReference type="AlphaFoldDB" id="A0A8W8M428"/>
<dbReference type="GO" id="GO:0005789">
    <property type="term" value="C:endoplasmic reticulum membrane"/>
    <property type="evidence" value="ECO:0007669"/>
    <property type="project" value="UniProtKB-SubCell"/>
</dbReference>
<evidence type="ECO:0000256" key="5">
    <source>
        <dbReference type="ARBA" id="ARBA00014380"/>
    </source>
</evidence>
<evidence type="ECO:0000256" key="11">
    <source>
        <dbReference type="ARBA" id="ARBA00023136"/>
    </source>
</evidence>
<evidence type="ECO:0000256" key="8">
    <source>
        <dbReference type="ARBA" id="ARBA00022692"/>
    </source>
</evidence>
<evidence type="ECO:0000256" key="2">
    <source>
        <dbReference type="ARBA" id="ARBA00004550"/>
    </source>
</evidence>
<comment type="similarity">
    <text evidence="4">Belongs to the TMEM98 family.</text>
</comment>
<dbReference type="GO" id="GO:0005886">
    <property type="term" value="C:plasma membrane"/>
    <property type="evidence" value="ECO:0007669"/>
    <property type="project" value="UniProtKB-SubCell"/>
</dbReference>
<dbReference type="InterPro" id="IPR029668">
    <property type="entry name" value="TMEM98"/>
</dbReference>
<feature type="region of interest" description="Disordered" evidence="12">
    <location>
        <begin position="216"/>
        <end position="241"/>
    </location>
</feature>
<dbReference type="EnsemblMetazoa" id="G31586.4">
    <property type="protein sequence ID" value="G31586.4:cds"/>
    <property type="gene ID" value="G31586"/>
</dbReference>
<keyword evidence="10 13" id="KW-1133">Transmembrane helix</keyword>
<dbReference type="GO" id="GO:0005615">
    <property type="term" value="C:extracellular space"/>
    <property type="evidence" value="ECO:0007669"/>
    <property type="project" value="UniProtKB-ARBA"/>
</dbReference>
<proteinExistence type="inferred from homology"/>
<keyword evidence="11 13" id="KW-0472">Membrane</keyword>
<evidence type="ECO:0000313" key="15">
    <source>
        <dbReference type="Proteomes" id="UP000005408"/>
    </source>
</evidence>
<comment type="subcellular location">
    <subcellularLocation>
        <location evidence="1">Cell membrane</location>
        <topology evidence="1">Single-pass type II membrane protein</topology>
    </subcellularLocation>
    <subcellularLocation>
        <location evidence="3">Endoplasmic reticulum membrane</location>
        <topology evidence="3">Single-pass type II membrane protein</topology>
    </subcellularLocation>
    <subcellularLocation>
        <location evidence="2">Secreted</location>
        <location evidence="2">Extracellular exosome</location>
    </subcellularLocation>
</comment>
<name>A0A8W8M428_MAGGI</name>
<evidence type="ECO:0000313" key="14">
    <source>
        <dbReference type="EnsemblMetazoa" id="G31586.4:cds"/>
    </source>
</evidence>
<evidence type="ECO:0000256" key="12">
    <source>
        <dbReference type="SAM" id="MobiDB-lite"/>
    </source>
</evidence>
<evidence type="ECO:0000256" key="10">
    <source>
        <dbReference type="ARBA" id="ARBA00022989"/>
    </source>
</evidence>
<evidence type="ECO:0000256" key="7">
    <source>
        <dbReference type="ARBA" id="ARBA00022525"/>
    </source>
</evidence>
<dbReference type="EnsemblMetazoa" id="G31586.6">
    <property type="protein sequence ID" value="G31586.6:cds"/>
    <property type="gene ID" value="G31586"/>
</dbReference>
<dbReference type="GeneID" id="105335637"/>
<evidence type="ECO:0000256" key="13">
    <source>
        <dbReference type="SAM" id="Phobius"/>
    </source>
</evidence>
<evidence type="ECO:0000256" key="1">
    <source>
        <dbReference type="ARBA" id="ARBA00004401"/>
    </source>
</evidence>
<dbReference type="RefSeq" id="XP_011437919.2">
    <property type="nucleotide sequence ID" value="XM_011439617.4"/>
</dbReference>
<dbReference type="Proteomes" id="UP000005408">
    <property type="component" value="Unassembled WGS sequence"/>
</dbReference>
<keyword evidence="8 13" id="KW-0812">Transmembrane</keyword>
<evidence type="ECO:0000256" key="9">
    <source>
        <dbReference type="ARBA" id="ARBA00022824"/>
    </source>
</evidence>
<keyword evidence="6" id="KW-1003">Cell membrane</keyword>
<evidence type="ECO:0000256" key="3">
    <source>
        <dbReference type="ARBA" id="ARBA00004648"/>
    </source>
</evidence>
<dbReference type="Gene3D" id="1.20.1410.10">
    <property type="entry name" value="I/LWEQ domain"/>
    <property type="match status" value="1"/>
</dbReference>
<feature type="transmembrane region" description="Helical" evidence="13">
    <location>
        <begin position="6"/>
        <end position="27"/>
    </location>
</feature>
<feature type="compositionally biased region" description="Low complexity" evidence="12">
    <location>
        <begin position="227"/>
        <end position="241"/>
    </location>
</feature>